<dbReference type="InterPro" id="IPR008979">
    <property type="entry name" value="Galactose-bd-like_sf"/>
</dbReference>
<dbReference type="AlphaFoldDB" id="A0A5R9KBE3"/>
<name>A0A5R9KBE3_9BACT</name>
<reference evidence="7 8" key="1">
    <citation type="submission" date="2019-05" db="EMBL/GenBank/DDBJ databases">
        <authorList>
            <person name="Qu J.-H."/>
        </authorList>
    </citation>
    <scope>NUCLEOTIDE SEQUENCE [LARGE SCALE GENOMIC DNA]</scope>
    <source>
        <strain evidence="7 8">Z12</strain>
    </source>
</reference>
<dbReference type="PANTHER" id="PTHR42754">
    <property type="entry name" value="ENDOGLUCANASE"/>
    <property type="match status" value="1"/>
</dbReference>
<dbReference type="Pfam" id="PF18962">
    <property type="entry name" value="Por_Secre_tail"/>
    <property type="match status" value="1"/>
</dbReference>
<accession>A0A5R9KBE3</accession>
<sequence>MMNLPLPTSCFTRTRLISRRRVDLKIIESTVHWQKRSGFWKLCLMISGVLLLAASSLLAQPAIEWDKAYEPVPGLTPKIVCPTDDGGIIVGRALYPSDNANYIVVKYDVNGNKEWDKTFSGNKQDNLNAIIQTSDGGYLLGGSSNSDPGQDKTDNAYASSVDYWIVKISANGSKEWDKTYGGSRADNVRSLKQTKDGGYLVGGNSLSSRDGIKSESSRGAHDFWVIKTTSDGTKEWDKTIGGNMADSLVYVDETASGNYILGGTSLSGISGDKTDGDAINHNFWIVQLAPDGSKLWDKSFSGYNYDNMKSMERTSDGGYIIAGESFSPIGGDKTEDAFGMRDYWVIKINANGDKQWDKTLGGTGRELLASVKQTPDGGYIVGGSSSSDKSGNKTEARKGSTDYWIVKLNADGSIAWDKTIGGARDTNNQLIGAFLARDGGYLLCGNSAGAATGNDRTVAMSNSPELWVVKLVSETNTKALAFSSGSLKFISNGNSTIPAQSVKLSANTGTPAVTLKNSKVSWLTLPAPARGSLPFTVNSAGLSPEKYTSLVVATAPGYARALLKVNLHVNDVTTPPVLNSIGDKEVTAPDTLTFTAKATTANGQTKRFSLIGAPEGATIGESDGVFSWAPLVAGTYRFVVRISVAQVPELYDEETISVRVLNPAAATSVRINAGGGAYATSDGRIFEADNYYSGIDRTSTIGADVDILSTTDDELYRSGRSSDYFNYNIPVTNGIVKVTLHFAETYWGVYPGRPGDKDRRRFNVSAEGVVKLDNYSIIGHAGQPLNAVQETFEVVVVDGVLNLAFRSTAEMRDKPRVSAIEVEFINNIPTIITPVADADVSYGVNASTNYGNEPALNVKATSVPELRRVSYLKFSLADFSDITNAKFRIYGYNHQADTRVNLNLIGLDNDDWTETGITASNAPTGVMTALGTLSVTRKPEYFEVGITEFARAQLARDKTLTLRIDQTFGGKRIIFNSRENAAFRPELIINTSEPVNSVTRLAAEELPNKNAETDAASSVIYPNPVRTQFTLQVGNQHQEAVALQLFNEAGRAYNIKTPEMLHAGAKAEISIADLSLGEGIYLLKVQSISRSEVLKVMVVK</sequence>
<protein>
    <submittedName>
        <fullName evidence="7">T9SS type A sorting domain-containing protein</fullName>
    </submittedName>
</protein>
<feature type="domain" description="Carbohydrate-binding module family 96" evidence="6">
    <location>
        <begin position="832"/>
        <end position="991"/>
    </location>
</feature>
<keyword evidence="3" id="KW-0732">Signal</keyword>
<comment type="subcellular location">
    <subcellularLocation>
        <location evidence="1">Secreted</location>
    </subcellularLocation>
</comment>
<evidence type="ECO:0000259" key="4">
    <source>
        <dbReference type="Pfam" id="PF11721"/>
    </source>
</evidence>
<feature type="domain" description="Malectin" evidence="4">
    <location>
        <begin position="668"/>
        <end position="817"/>
    </location>
</feature>
<evidence type="ECO:0000259" key="6">
    <source>
        <dbReference type="Pfam" id="PF24517"/>
    </source>
</evidence>
<dbReference type="Gene3D" id="2.60.120.430">
    <property type="entry name" value="Galactose-binding lectin"/>
    <property type="match status" value="1"/>
</dbReference>
<dbReference type="InterPro" id="IPR021720">
    <property type="entry name" value="Malectin_dom"/>
</dbReference>
<dbReference type="EMBL" id="VCEI01000025">
    <property type="protein sequence ID" value="TLU92126.1"/>
    <property type="molecule type" value="Genomic_DNA"/>
</dbReference>
<evidence type="ECO:0000256" key="3">
    <source>
        <dbReference type="ARBA" id="ARBA00022729"/>
    </source>
</evidence>
<evidence type="ECO:0000259" key="5">
    <source>
        <dbReference type="Pfam" id="PF18962"/>
    </source>
</evidence>
<feature type="domain" description="Secretion system C-terminal sorting" evidence="5">
    <location>
        <begin position="1020"/>
        <end position="1098"/>
    </location>
</feature>
<keyword evidence="8" id="KW-1185">Reference proteome</keyword>
<proteinExistence type="predicted"/>
<dbReference type="Proteomes" id="UP000309788">
    <property type="component" value="Unassembled WGS sequence"/>
</dbReference>
<dbReference type="Pfam" id="PF05345">
    <property type="entry name" value="He_PIG"/>
    <property type="match status" value="1"/>
</dbReference>
<evidence type="ECO:0000256" key="1">
    <source>
        <dbReference type="ARBA" id="ARBA00004613"/>
    </source>
</evidence>
<evidence type="ECO:0000313" key="7">
    <source>
        <dbReference type="EMBL" id="TLU92126.1"/>
    </source>
</evidence>
<comment type="caution">
    <text evidence="7">The sequence shown here is derived from an EMBL/GenBank/DDBJ whole genome shotgun (WGS) entry which is preliminary data.</text>
</comment>
<dbReference type="InterPro" id="IPR026444">
    <property type="entry name" value="Secre_tail"/>
</dbReference>
<evidence type="ECO:0000313" key="8">
    <source>
        <dbReference type="Proteomes" id="UP000309788"/>
    </source>
</evidence>
<evidence type="ECO:0000256" key="2">
    <source>
        <dbReference type="ARBA" id="ARBA00022525"/>
    </source>
</evidence>
<dbReference type="NCBIfam" id="TIGR04183">
    <property type="entry name" value="Por_Secre_tail"/>
    <property type="match status" value="1"/>
</dbReference>
<dbReference type="Gene3D" id="2.60.40.10">
    <property type="entry name" value="Immunoglobulins"/>
    <property type="match status" value="1"/>
</dbReference>
<dbReference type="PANTHER" id="PTHR42754:SF1">
    <property type="entry name" value="LIPOPROTEIN"/>
    <property type="match status" value="1"/>
</dbReference>
<dbReference type="InterPro" id="IPR055372">
    <property type="entry name" value="CBM96"/>
</dbReference>
<keyword evidence="2" id="KW-0964">Secreted</keyword>
<dbReference type="InterPro" id="IPR013783">
    <property type="entry name" value="Ig-like_fold"/>
</dbReference>
<dbReference type="Pfam" id="PF11721">
    <property type="entry name" value="Malectin"/>
    <property type="match status" value="1"/>
</dbReference>
<dbReference type="Pfam" id="PF24517">
    <property type="entry name" value="CBM96"/>
    <property type="match status" value="1"/>
</dbReference>
<dbReference type="OrthoDB" id="913005at2"/>
<dbReference type="Gene3D" id="2.80.10.50">
    <property type="match status" value="1"/>
</dbReference>
<dbReference type="GO" id="GO:0005576">
    <property type="term" value="C:extracellular region"/>
    <property type="evidence" value="ECO:0007669"/>
    <property type="project" value="UniProtKB-SubCell"/>
</dbReference>
<gene>
    <name evidence="7" type="ORF">FEM55_15370</name>
</gene>
<organism evidence="7 8">
    <name type="scientific">Dyadobacter sediminis</name>
    <dbReference type="NCBI Taxonomy" id="1493691"/>
    <lineage>
        <taxon>Bacteria</taxon>
        <taxon>Pseudomonadati</taxon>
        <taxon>Bacteroidota</taxon>
        <taxon>Cytophagia</taxon>
        <taxon>Cytophagales</taxon>
        <taxon>Spirosomataceae</taxon>
        <taxon>Dyadobacter</taxon>
    </lineage>
</organism>
<dbReference type="SUPFAM" id="SSF49785">
    <property type="entry name" value="Galactose-binding domain-like"/>
    <property type="match status" value="1"/>
</dbReference>